<comment type="caution">
    <text evidence="1">The sequence shown here is derived from an EMBL/GenBank/DDBJ whole genome shotgun (WGS) entry which is preliminary data.</text>
</comment>
<dbReference type="AlphaFoldDB" id="A0A644XYH1"/>
<organism evidence="1">
    <name type="scientific">bioreactor metagenome</name>
    <dbReference type="NCBI Taxonomy" id="1076179"/>
    <lineage>
        <taxon>unclassified sequences</taxon>
        <taxon>metagenomes</taxon>
        <taxon>ecological metagenomes</taxon>
    </lineage>
</organism>
<sequence>MSDFEPVSQVDINFHLQDSKEIIQTPIPQALMELRNQREQKDFYWIEDKQETLIRQIEETIPPTEPSTKKMTDFDYQPTRSLYALAYDGNRVNATVSEWELGGGQKLVEAGFLEVVSSYGQVVEYKSEKRTPQDWTDAREIVLEDTFVKRHQELKDAIAKVKPTKEKYKLDIYFNPNKPDDKSIID</sequence>
<name>A0A644XYH1_9ZZZZ</name>
<reference evidence="1" key="1">
    <citation type="submission" date="2019-08" db="EMBL/GenBank/DDBJ databases">
        <authorList>
            <person name="Kucharzyk K."/>
            <person name="Murdoch R.W."/>
            <person name="Higgins S."/>
            <person name="Loffler F."/>
        </authorList>
    </citation>
    <scope>NUCLEOTIDE SEQUENCE</scope>
</reference>
<protein>
    <submittedName>
        <fullName evidence="1">Uncharacterized protein</fullName>
    </submittedName>
</protein>
<gene>
    <name evidence="1" type="ORF">SDC9_67127</name>
</gene>
<dbReference type="EMBL" id="VSSQ01003436">
    <property type="protein sequence ID" value="MPM20691.1"/>
    <property type="molecule type" value="Genomic_DNA"/>
</dbReference>
<proteinExistence type="predicted"/>
<accession>A0A644XYH1</accession>
<evidence type="ECO:0000313" key="1">
    <source>
        <dbReference type="EMBL" id="MPM20691.1"/>
    </source>
</evidence>